<evidence type="ECO:0000313" key="3">
    <source>
        <dbReference type="Proteomes" id="UP000232062"/>
    </source>
</evidence>
<dbReference type="AlphaFoldDB" id="A0A2M9W6D6"/>
<reference evidence="2 3" key="1">
    <citation type="submission" date="2017-11" db="EMBL/GenBank/DDBJ databases">
        <title>The genome sequence of Pantoea rodasii DSM 26611.</title>
        <authorList>
            <person name="Gao J."/>
            <person name="Mao X."/>
            <person name="Sun J."/>
        </authorList>
    </citation>
    <scope>NUCLEOTIDE SEQUENCE [LARGE SCALE GENOMIC DNA]</scope>
    <source>
        <strain evidence="2 3">DSM 26611</strain>
    </source>
</reference>
<dbReference type="Pfam" id="PF13468">
    <property type="entry name" value="Glyoxalase_3"/>
    <property type="match status" value="1"/>
</dbReference>
<accession>A0A2M9W6D6</accession>
<gene>
    <name evidence="2" type="ORF">PRCB_23695</name>
</gene>
<dbReference type="PANTHER" id="PTHR40265">
    <property type="entry name" value="BLL2707 PROTEIN"/>
    <property type="match status" value="1"/>
</dbReference>
<name>A0A2M9W6D6_9GAMM</name>
<dbReference type="SUPFAM" id="SSF54593">
    <property type="entry name" value="Glyoxalase/Bleomycin resistance protein/Dihydroxybiphenyl dioxygenase"/>
    <property type="match status" value="1"/>
</dbReference>
<feature type="domain" description="Glyoxalase-like" evidence="1">
    <location>
        <begin position="10"/>
        <end position="188"/>
    </location>
</feature>
<dbReference type="RefSeq" id="WP_100704039.1">
    <property type="nucleotide sequence ID" value="NZ_MLFP01000003.1"/>
</dbReference>
<dbReference type="InterPro" id="IPR025870">
    <property type="entry name" value="Glyoxalase-like_dom"/>
</dbReference>
<dbReference type="EMBL" id="PIQI01000029">
    <property type="protein sequence ID" value="PJZ03079.1"/>
    <property type="molecule type" value="Genomic_DNA"/>
</dbReference>
<protein>
    <submittedName>
        <fullName evidence="2">VOC family protein</fullName>
    </submittedName>
</protein>
<dbReference type="InterPro" id="IPR029068">
    <property type="entry name" value="Glyas_Bleomycin-R_OHBP_Dase"/>
</dbReference>
<evidence type="ECO:0000259" key="1">
    <source>
        <dbReference type="Pfam" id="PF13468"/>
    </source>
</evidence>
<dbReference type="OrthoDB" id="9812467at2"/>
<dbReference type="Gene3D" id="3.10.180.10">
    <property type="entry name" value="2,3-Dihydroxybiphenyl 1,2-Dioxygenase, domain 1"/>
    <property type="match status" value="1"/>
</dbReference>
<comment type="caution">
    <text evidence="2">The sequence shown here is derived from an EMBL/GenBank/DDBJ whole genome shotgun (WGS) entry which is preliminary data.</text>
</comment>
<sequence length="284" mass="31195">MAISVPAPRLDHVVINVADQLDDASALFRRLGFQLTERGHHSLGSSNHLAVFGDNYLELLGFEAGRANLRHDVWQSPIGLSGLVWKTDDADAVWRYLESQDIDGDLPASFFRPVQLPDGTEDQARFRTVQLRPALVPNGRSFFCQHETPQAVWQDAWRQHPNGVTDIVEFVVVAQDPAAAAQPYSRLFGGDKLTACQEGAFVLKTGVATVRFAAAEYVTQRFAGLPLDYNGSARMAALSLRSTDLRKVKASLLLGDIPFHEEDAALIVSAEHAFGVALRFQQSA</sequence>
<dbReference type="PANTHER" id="PTHR40265:SF1">
    <property type="entry name" value="GLYOXALASE-LIKE DOMAIN-CONTAINING PROTEIN"/>
    <property type="match status" value="1"/>
</dbReference>
<organism evidence="2 3">
    <name type="scientific">Pantoea rodasii</name>
    <dbReference type="NCBI Taxonomy" id="1076549"/>
    <lineage>
        <taxon>Bacteria</taxon>
        <taxon>Pseudomonadati</taxon>
        <taxon>Pseudomonadota</taxon>
        <taxon>Gammaproteobacteria</taxon>
        <taxon>Enterobacterales</taxon>
        <taxon>Erwiniaceae</taxon>
        <taxon>Pantoea</taxon>
    </lineage>
</organism>
<dbReference type="Proteomes" id="UP000232062">
    <property type="component" value="Unassembled WGS sequence"/>
</dbReference>
<dbReference type="STRING" id="1076549.HA45_04590"/>
<keyword evidence="3" id="KW-1185">Reference proteome</keyword>
<proteinExistence type="predicted"/>
<evidence type="ECO:0000313" key="2">
    <source>
        <dbReference type="EMBL" id="PJZ03079.1"/>
    </source>
</evidence>